<sequence>MPSKSEEAKARKKERDAIYQKNRRASKTEARKAKLEELNVPKPKRGAPKGKRPEKVPGGLKVDLVKECKKRFREREEFLLGSSEEELSSGSGRIEELFPSNSSSSSSSSATASTVHTPPSLISPPTAAAAAAADEPQGPFPLQRHAAALFRGQAVAPTEAPSLCTSNNLFIEREGPPTPLMSCSSSDSEADDEGLGGGGDENMDGGGRGGVGGCSDEEGEDEDEDINGGGGGGGGSDGEGEDKDEDAPPLPEEGI</sequence>
<dbReference type="VEuPathDB" id="CryptoDB:Cvel_31109"/>
<feature type="compositionally biased region" description="Low complexity" evidence="1">
    <location>
        <begin position="100"/>
        <end position="114"/>
    </location>
</feature>
<feature type="compositionally biased region" description="Gly residues" evidence="1">
    <location>
        <begin position="227"/>
        <end position="237"/>
    </location>
</feature>
<feature type="region of interest" description="Disordered" evidence="1">
    <location>
        <begin position="157"/>
        <end position="255"/>
    </location>
</feature>
<reference evidence="2" key="1">
    <citation type="submission" date="2014-11" db="EMBL/GenBank/DDBJ databases">
        <authorList>
            <person name="Otto D Thomas"/>
            <person name="Naeem Raeece"/>
        </authorList>
    </citation>
    <scope>NUCLEOTIDE SEQUENCE</scope>
</reference>
<accession>A0A0G4HSJ9</accession>
<feature type="compositionally biased region" description="Basic and acidic residues" evidence="1">
    <location>
        <begin position="1"/>
        <end position="18"/>
    </location>
</feature>
<feature type="compositionally biased region" description="Acidic residues" evidence="1">
    <location>
        <begin position="238"/>
        <end position="247"/>
    </location>
</feature>
<feature type="compositionally biased region" description="Acidic residues" evidence="1">
    <location>
        <begin position="215"/>
        <end position="226"/>
    </location>
</feature>
<feature type="compositionally biased region" description="Basic residues" evidence="1">
    <location>
        <begin position="42"/>
        <end position="52"/>
    </location>
</feature>
<organism evidence="2">
    <name type="scientific">Chromera velia CCMP2878</name>
    <dbReference type="NCBI Taxonomy" id="1169474"/>
    <lineage>
        <taxon>Eukaryota</taxon>
        <taxon>Sar</taxon>
        <taxon>Alveolata</taxon>
        <taxon>Colpodellida</taxon>
        <taxon>Chromeraceae</taxon>
        <taxon>Chromera</taxon>
    </lineage>
</organism>
<name>A0A0G4HSJ9_9ALVE</name>
<gene>
    <name evidence="2" type="ORF">Cvel_31109</name>
</gene>
<evidence type="ECO:0000313" key="2">
    <source>
        <dbReference type="EMBL" id="CEM47359.1"/>
    </source>
</evidence>
<evidence type="ECO:0000256" key="1">
    <source>
        <dbReference type="SAM" id="MobiDB-lite"/>
    </source>
</evidence>
<feature type="compositionally biased region" description="Basic and acidic residues" evidence="1">
    <location>
        <begin position="26"/>
        <end position="39"/>
    </location>
</feature>
<dbReference type="EMBL" id="CDMZ01003723">
    <property type="protein sequence ID" value="CEM47359.1"/>
    <property type="molecule type" value="Genomic_DNA"/>
</dbReference>
<feature type="compositionally biased region" description="Gly residues" evidence="1">
    <location>
        <begin position="195"/>
        <end position="213"/>
    </location>
</feature>
<protein>
    <submittedName>
        <fullName evidence="2">Uncharacterized protein</fullName>
    </submittedName>
</protein>
<proteinExistence type="predicted"/>
<dbReference type="AlphaFoldDB" id="A0A0G4HSJ9"/>
<feature type="region of interest" description="Disordered" evidence="1">
    <location>
        <begin position="79"/>
        <end position="145"/>
    </location>
</feature>
<feature type="region of interest" description="Disordered" evidence="1">
    <location>
        <begin position="1"/>
        <end position="62"/>
    </location>
</feature>